<name>A0A7R9FQC8_9CRUS</name>
<reference evidence="2" key="1">
    <citation type="submission" date="2020-11" db="EMBL/GenBank/DDBJ databases">
        <authorList>
            <person name="Tran Van P."/>
        </authorList>
    </citation>
    <scope>NUCLEOTIDE SEQUENCE</scope>
</reference>
<accession>A0A7R9FQC8</accession>
<sequence length="163" mass="19157">RPKSTGSDATSMATPEVGNVQLRKATRDGEKRNSKRTKKCKYLVQVFGCGYRGKKMKLCPKHKHDLLPKLCHVLRLPEEVPFHMEIYDEEWKEFVDVDLIRLPDEATLRVRFGESEENTKVSGAVKRLSKKRYMTLMHRFLMYCIFRPDVLHVFPYVQRKSIL</sequence>
<feature type="region of interest" description="Disordered" evidence="1">
    <location>
        <begin position="1"/>
        <end position="34"/>
    </location>
</feature>
<feature type="non-terminal residue" evidence="2">
    <location>
        <position position="163"/>
    </location>
</feature>
<dbReference type="AlphaFoldDB" id="A0A7R9FQC8"/>
<protein>
    <submittedName>
        <fullName evidence="2">Uncharacterized protein</fullName>
    </submittedName>
</protein>
<dbReference type="EMBL" id="LR902739">
    <property type="protein sequence ID" value="CAD7251022.1"/>
    <property type="molecule type" value="Genomic_DNA"/>
</dbReference>
<dbReference type="EMBL" id="CAJPEV010003222">
    <property type="protein sequence ID" value="CAG0899252.1"/>
    <property type="molecule type" value="Genomic_DNA"/>
</dbReference>
<evidence type="ECO:0000313" key="3">
    <source>
        <dbReference type="Proteomes" id="UP000677054"/>
    </source>
</evidence>
<evidence type="ECO:0000256" key="1">
    <source>
        <dbReference type="SAM" id="MobiDB-lite"/>
    </source>
</evidence>
<feature type="compositionally biased region" description="Polar residues" evidence="1">
    <location>
        <begin position="1"/>
        <end position="13"/>
    </location>
</feature>
<gene>
    <name evidence="2" type="ORF">DSTB1V02_LOCUS10790</name>
</gene>
<dbReference type="Proteomes" id="UP000677054">
    <property type="component" value="Unassembled WGS sequence"/>
</dbReference>
<evidence type="ECO:0000313" key="2">
    <source>
        <dbReference type="EMBL" id="CAD7251022.1"/>
    </source>
</evidence>
<organism evidence="2">
    <name type="scientific">Darwinula stevensoni</name>
    <dbReference type="NCBI Taxonomy" id="69355"/>
    <lineage>
        <taxon>Eukaryota</taxon>
        <taxon>Metazoa</taxon>
        <taxon>Ecdysozoa</taxon>
        <taxon>Arthropoda</taxon>
        <taxon>Crustacea</taxon>
        <taxon>Oligostraca</taxon>
        <taxon>Ostracoda</taxon>
        <taxon>Podocopa</taxon>
        <taxon>Podocopida</taxon>
        <taxon>Darwinulocopina</taxon>
        <taxon>Darwinuloidea</taxon>
        <taxon>Darwinulidae</taxon>
        <taxon>Darwinula</taxon>
    </lineage>
</organism>
<keyword evidence="3" id="KW-1185">Reference proteome</keyword>
<proteinExistence type="predicted"/>